<evidence type="ECO:0000313" key="2">
    <source>
        <dbReference type="EMBL" id="TWT50917.1"/>
    </source>
</evidence>
<gene>
    <name evidence="2" type="ORF">Pla22_36600</name>
</gene>
<dbReference type="EMBL" id="SJPI01000002">
    <property type="protein sequence ID" value="TWT50917.1"/>
    <property type="molecule type" value="Genomic_DNA"/>
</dbReference>
<keyword evidence="1" id="KW-0732">Signal</keyword>
<dbReference type="Proteomes" id="UP000316598">
    <property type="component" value="Unassembled WGS sequence"/>
</dbReference>
<evidence type="ECO:0000256" key="1">
    <source>
        <dbReference type="SAM" id="SignalP"/>
    </source>
</evidence>
<protein>
    <recommendedName>
        <fullName evidence="4">Lactonase, 7-bladed beta-propeller</fullName>
    </recommendedName>
</protein>
<proteinExistence type="predicted"/>
<accession>A0A5C5WK05</accession>
<dbReference type="RefSeq" id="WP_146516055.1">
    <property type="nucleotide sequence ID" value="NZ_SJPI01000002.1"/>
</dbReference>
<feature type="signal peptide" evidence="1">
    <location>
        <begin position="1"/>
        <end position="21"/>
    </location>
</feature>
<dbReference type="AlphaFoldDB" id="A0A5C5WK05"/>
<evidence type="ECO:0000313" key="3">
    <source>
        <dbReference type="Proteomes" id="UP000316598"/>
    </source>
</evidence>
<reference evidence="2 3" key="1">
    <citation type="submission" date="2019-02" db="EMBL/GenBank/DDBJ databases">
        <title>Deep-cultivation of Planctomycetes and their phenomic and genomic characterization uncovers novel biology.</title>
        <authorList>
            <person name="Wiegand S."/>
            <person name="Jogler M."/>
            <person name="Boedeker C."/>
            <person name="Pinto D."/>
            <person name="Vollmers J."/>
            <person name="Rivas-Marin E."/>
            <person name="Kohn T."/>
            <person name="Peeters S.H."/>
            <person name="Heuer A."/>
            <person name="Rast P."/>
            <person name="Oberbeckmann S."/>
            <person name="Bunk B."/>
            <person name="Jeske O."/>
            <person name="Meyerdierks A."/>
            <person name="Storesund J.E."/>
            <person name="Kallscheuer N."/>
            <person name="Luecker S."/>
            <person name="Lage O.M."/>
            <person name="Pohl T."/>
            <person name="Merkel B.J."/>
            <person name="Hornburger P."/>
            <person name="Mueller R.-W."/>
            <person name="Bruemmer F."/>
            <person name="Labrenz M."/>
            <person name="Spormann A.M."/>
            <person name="Op Den Camp H."/>
            <person name="Overmann J."/>
            <person name="Amann R."/>
            <person name="Jetten M.S.M."/>
            <person name="Mascher T."/>
            <person name="Medema M.H."/>
            <person name="Devos D.P."/>
            <person name="Kaster A.-K."/>
            <person name="Ovreas L."/>
            <person name="Rohde M."/>
            <person name="Galperin M.Y."/>
            <person name="Jogler C."/>
        </authorList>
    </citation>
    <scope>NUCLEOTIDE SEQUENCE [LARGE SCALE GENOMIC DNA]</scope>
    <source>
        <strain evidence="2 3">Pla22</strain>
    </source>
</reference>
<organism evidence="2 3">
    <name type="scientific">Rubripirellula amarantea</name>
    <dbReference type="NCBI Taxonomy" id="2527999"/>
    <lineage>
        <taxon>Bacteria</taxon>
        <taxon>Pseudomonadati</taxon>
        <taxon>Planctomycetota</taxon>
        <taxon>Planctomycetia</taxon>
        <taxon>Pirellulales</taxon>
        <taxon>Pirellulaceae</taxon>
        <taxon>Rubripirellula</taxon>
    </lineage>
</organism>
<dbReference type="OrthoDB" id="208311at2"/>
<comment type="caution">
    <text evidence="2">The sequence shown here is derived from an EMBL/GenBank/DDBJ whole genome shotgun (WGS) entry which is preliminary data.</text>
</comment>
<keyword evidence="3" id="KW-1185">Reference proteome</keyword>
<name>A0A5C5WK05_9BACT</name>
<evidence type="ECO:0008006" key="4">
    <source>
        <dbReference type="Google" id="ProtNLM"/>
    </source>
</evidence>
<feature type="chain" id="PRO_5022876769" description="Lactonase, 7-bladed beta-propeller" evidence="1">
    <location>
        <begin position="22"/>
        <end position="446"/>
    </location>
</feature>
<sequence length="446" mass="47570" precursor="true">MNKTLFTIVACLATLSISSTAQGQGRTLARLFWQDDADARLRWGDLKKNSDGFHLIANEIDQFPDLDPSEQSLVQMQGQDGMIVLGIHDQDSGTIGSGWVAIESGVIEEPHGDHSHWRYKSPPSVTHTMIDDAQGNPAHVYRYGKSIVLANDKHNGFTIVSSDSIRQAKTPEQAASFHAGGNGHITLAVVDDRVAYATWIAGADEDAGRIDVVGLGNNAGKQYAIHCPTGTLHGATTNSGKVFFAPSDGLCWVDADLDMTGSSETVEVKHLSLGEDSDSKPLRTGAFANLDSHVLFTAGKSEHSKLCVVNAADAQPSLTELKLSLSEGQSAATPIAMKTATADLVACLFVESVENPETDSLIIVRLDRNRDGDFHDLLIQATVPVGRNQIIGHAGHHDAVLLPGGRRIAITNPGDQSVWVLSSSDFSVQAKLPLTGTPTRLLSFGG</sequence>